<dbReference type="RefSeq" id="WP_358359419.1">
    <property type="nucleotide sequence ID" value="NZ_JBEZFP010000089.1"/>
</dbReference>
<gene>
    <name evidence="2" type="primary">rsrA</name>
    <name evidence="2" type="ORF">AB0C36_28680</name>
</gene>
<dbReference type="NCBIfam" id="TIGR03988">
    <property type="entry name" value="antisig_RsrA"/>
    <property type="match status" value="1"/>
</dbReference>
<reference evidence="2 3" key="1">
    <citation type="submission" date="2024-06" db="EMBL/GenBank/DDBJ databases">
        <title>The Natural Products Discovery Center: Release of the First 8490 Sequenced Strains for Exploring Actinobacteria Biosynthetic Diversity.</title>
        <authorList>
            <person name="Kalkreuter E."/>
            <person name="Kautsar S.A."/>
            <person name="Yang D."/>
            <person name="Bader C.D."/>
            <person name="Teijaro C.N."/>
            <person name="Fluegel L."/>
            <person name="Davis C.M."/>
            <person name="Simpson J.R."/>
            <person name="Lauterbach L."/>
            <person name="Steele A.D."/>
            <person name="Gui C."/>
            <person name="Meng S."/>
            <person name="Li G."/>
            <person name="Viehrig K."/>
            <person name="Ye F."/>
            <person name="Su P."/>
            <person name="Kiefer A.F."/>
            <person name="Nichols A."/>
            <person name="Cepeda A.J."/>
            <person name="Yan W."/>
            <person name="Fan B."/>
            <person name="Jiang Y."/>
            <person name="Adhikari A."/>
            <person name="Zheng C.-J."/>
            <person name="Schuster L."/>
            <person name="Cowan T.M."/>
            <person name="Smanski M.J."/>
            <person name="Chevrette M.G."/>
            <person name="De Carvalho L.P.S."/>
            <person name="Shen B."/>
        </authorList>
    </citation>
    <scope>NUCLEOTIDE SEQUENCE [LARGE SCALE GENOMIC DNA]</scope>
    <source>
        <strain evidence="2 3">NPDC048946</strain>
    </source>
</reference>
<comment type="caution">
    <text evidence="2">The sequence shown here is derived from an EMBL/GenBank/DDBJ whole genome shotgun (WGS) entry which is preliminary data.</text>
</comment>
<proteinExistence type="predicted"/>
<dbReference type="Proteomes" id="UP001551482">
    <property type="component" value="Unassembled WGS sequence"/>
</dbReference>
<evidence type="ECO:0000313" key="3">
    <source>
        <dbReference type="Proteomes" id="UP001551482"/>
    </source>
</evidence>
<dbReference type="EMBL" id="JBEZFP010000089">
    <property type="protein sequence ID" value="MEU8137474.1"/>
    <property type="molecule type" value="Genomic_DNA"/>
</dbReference>
<evidence type="ECO:0000259" key="1">
    <source>
        <dbReference type="Pfam" id="PF13490"/>
    </source>
</evidence>
<protein>
    <submittedName>
        <fullName evidence="2">Mycothiol system anti-sigma-R factor</fullName>
    </submittedName>
</protein>
<evidence type="ECO:0000313" key="2">
    <source>
        <dbReference type="EMBL" id="MEU8137474.1"/>
    </source>
</evidence>
<name>A0ABV3DNY8_9ACTN</name>
<keyword evidence="3" id="KW-1185">Reference proteome</keyword>
<feature type="domain" description="Putative zinc-finger" evidence="1">
    <location>
        <begin position="11"/>
        <end position="44"/>
    </location>
</feature>
<dbReference type="InterPro" id="IPR024020">
    <property type="entry name" value="Anit_sigma_mycothiol_RsrA"/>
</dbReference>
<organism evidence="2 3">
    <name type="scientific">Streptodolium elevatio</name>
    <dbReference type="NCBI Taxonomy" id="3157996"/>
    <lineage>
        <taxon>Bacteria</taxon>
        <taxon>Bacillati</taxon>
        <taxon>Actinomycetota</taxon>
        <taxon>Actinomycetes</taxon>
        <taxon>Kitasatosporales</taxon>
        <taxon>Streptomycetaceae</taxon>
        <taxon>Streptodolium</taxon>
    </lineage>
</organism>
<dbReference type="InterPro" id="IPR027383">
    <property type="entry name" value="Znf_put"/>
</dbReference>
<sequence length="114" mass="12597">MSCGDDHEVNCSEILGRLYEYIDNELADADCGDIRTHLDECSPCLEKYGLEQHVKALVQRCCGCDDVPVDLRSKVLARIREVKVQVDTGADGSQVVVEQVTVDQFVVDVERPGA</sequence>
<dbReference type="Pfam" id="PF13490">
    <property type="entry name" value="zf-HC2"/>
    <property type="match status" value="1"/>
</dbReference>
<accession>A0ABV3DNY8</accession>